<dbReference type="EC" id="2.7.11.1" evidence="1"/>
<feature type="region of interest" description="Disordered" evidence="6">
    <location>
        <begin position="343"/>
        <end position="460"/>
    </location>
</feature>
<evidence type="ECO:0000313" key="8">
    <source>
        <dbReference type="EMBL" id="KAK9743747.1"/>
    </source>
</evidence>
<dbReference type="GO" id="GO:0004674">
    <property type="term" value="F:protein serine/threonine kinase activity"/>
    <property type="evidence" value="ECO:0007669"/>
    <property type="project" value="UniProtKB-KW"/>
</dbReference>
<evidence type="ECO:0000256" key="4">
    <source>
        <dbReference type="PROSITE-ProRule" id="PRU10141"/>
    </source>
</evidence>
<keyword evidence="2 4" id="KW-0547">Nucleotide-binding</keyword>
<comment type="caution">
    <text evidence="8">The sequence shown here is derived from an EMBL/GenBank/DDBJ whole genome shotgun (WGS) entry which is preliminary data.</text>
</comment>
<dbReference type="InterPro" id="IPR008271">
    <property type="entry name" value="Ser/Thr_kinase_AS"/>
</dbReference>
<dbReference type="SUPFAM" id="SSF56112">
    <property type="entry name" value="Protein kinase-like (PK-like)"/>
    <property type="match status" value="1"/>
</dbReference>
<proteinExistence type="inferred from homology"/>
<evidence type="ECO:0000256" key="1">
    <source>
        <dbReference type="ARBA" id="ARBA00012513"/>
    </source>
</evidence>
<dbReference type="EMBL" id="JASPKY010000066">
    <property type="protein sequence ID" value="KAK9743747.1"/>
    <property type="molecule type" value="Genomic_DNA"/>
</dbReference>
<dbReference type="Pfam" id="PF00069">
    <property type="entry name" value="Pkinase"/>
    <property type="match status" value="1"/>
</dbReference>
<sequence length="460" mass="52145">MPDPLPPGEILKDMIGKKWRLGSSIGKGGFGEIYAAQEYNEASTRSNNTFPYVIKIEPHANGPLFVEMHFFMRNGKKSDIDMFMASKKLKLLGMPIYIGSGSHDIKDTKYRFVVMEKFGSDIWKIFLENKRNFNPAAVYKVGIQIVSIYFRKIFLENKRNFNPAAVYKVGIQIIDVLEYIHSKGYVHADIKGANILLGLKNKNQVYLVDFGLAVHYTTSDKFKPDPKKAHDGTIEYLSIDAHHGVPTRRGDLEILIYNLIQWLGCTLPWEKDIKDPLAVKASKEKHMTDIPLFMKTCFGSETPPDAIINLLKYHNTLEFNSEINYDKVKNILEKGLQSTGGSLSSPLVFKVPKSPAKRKHNQETPLSGKKKKISRRKLVDSCTDDADDKENTKTDSESDLITEPPSHKSKTKNETPKRRGGKRQVKKEDPQEVEHVADEEDVDSDKTDGDTAKERRPSRS</sequence>
<gene>
    <name evidence="8" type="ORF">QE152_g8304</name>
</gene>
<dbReference type="InterPro" id="IPR011009">
    <property type="entry name" value="Kinase-like_dom_sf"/>
</dbReference>
<evidence type="ECO:0000256" key="6">
    <source>
        <dbReference type="SAM" id="MobiDB-lite"/>
    </source>
</evidence>
<comment type="similarity">
    <text evidence="5">Belongs to the protein kinase superfamily.</text>
</comment>
<dbReference type="InterPro" id="IPR000719">
    <property type="entry name" value="Prot_kinase_dom"/>
</dbReference>
<feature type="domain" description="Protein kinase" evidence="7">
    <location>
        <begin position="19"/>
        <end position="317"/>
    </location>
</feature>
<evidence type="ECO:0000256" key="3">
    <source>
        <dbReference type="ARBA" id="ARBA00022840"/>
    </source>
</evidence>
<dbReference type="PROSITE" id="PS00108">
    <property type="entry name" value="PROTEIN_KINASE_ST"/>
    <property type="match status" value="1"/>
</dbReference>
<protein>
    <recommendedName>
        <fullName evidence="1">non-specific serine/threonine protein kinase</fullName>
        <ecNumber evidence="1">2.7.11.1</ecNumber>
    </recommendedName>
</protein>
<keyword evidence="5" id="KW-0723">Serine/threonine-protein kinase</keyword>
<evidence type="ECO:0000256" key="2">
    <source>
        <dbReference type="ARBA" id="ARBA00022741"/>
    </source>
</evidence>
<dbReference type="Gene3D" id="1.10.510.10">
    <property type="entry name" value="Transferase(Phosphotransferase) domain 1"/>
    <property type="match status" value="1"/>
</dbReference>
<name>A0AAW1M3S0_POPJA</name>
<dbReference type="PANTHER" id="PTHR11909">
    <property type="entry name" value="CASEIN KINASE-RELATED"/>
    <property type="match status" value="1"/>
</dbReference>
<keyword evidence="8" id="KW-0808">Transferase</keyword>
<dbReference type="PROSITE" id="PS00107">
    <property type="entry name" value="PROTEIN_KINASE_ATP"/>
    <property type="match status" value="1"/>
</dbReference>
<reference evidence="8 9" key="1">
    <citation type="journal article" date="2024" name="BMC Genomics">
        <title>De novo assembly and annotation of Popillia japonica's genome with initial clues to its potential as an invasive pest.</title>
        <authorList>
            <person name="Cucini C."/>
            <person name="Boschi S."/>
            <person name="Funari R."/>
            <person name="Cardaioli E."/>
            <person name="Iannotti N."/>
            <person name="Marturano G."/>
            <person name="Paoli F."/>
            <person name="Bruttini M."/>
            <person name="Carapelli A."/>
            <person name="Frati F."/>
            <person name="Nardi F."/>
        </authorList>
    </citation>
    <scope>NUCLEOTIDE SEQUENCE [LARGE SCALE GENOMIC DNA]</scope>
    <source>
        <strain evidence="8">DMR45628</strain>
    </source>
</reference>
<keyword evidence="8" id="KW-0418">Kinase</keyword>
<feature type="compositionally biased region" description="Basic and acidic residues" evidence="6">
    <location>
        <begin position="426"/>
        <end position="436"/>
    </location>
</feature>
<keyword evidence="3 4" id="KW-0067">ATP-binding</keyword>
<evidence type="ECO:0000313" key="9">
    <source>
        <dbReference type="Proteomes" id="UP001458880"/>
    </source>
</evidence>
<feature type="compositionally biased region" description="Basic and acidic residues" evidence="6">
    <location>
        <begin position="444"/>
        <end position="460"/>
    </location>
</feature>
<dbReference type="Gene3D" id="3.30.200.20">
    <property type="entry name" value="Phosphorylase Kinase, domain 1"/>
    <property type="match status" value="1"/>
</dbReference>
<dbReference type="InterPro" id="IPR017441">
    <property type="entry name" value="Protein_kinase_ATP_BS"/>
</dbReference>
<keyword evidence="9" id="KW-1185">Reference proteome</keyword>
<feature type="binding site" evidence="4">
    <location>
        <position position="55"/>
    </location>
    <ligand>
        <name>ATP</name>
        <dbReference type="ChEBI" id="CHEBI:30616"/>
    </ligand>
</feature>
<organism evidence="8 9">
    <name type="scientific">Popillia japonica</name>
    <name type="common">Japanese beetle</name>
    <dbReference type="NCBI Taxonomy" id="7064"/>
    <lineage>
        <taxon>Eukaryota</taxon>
        <taxon>Metazoa</taxon>
        <taxon>Ecdysozoa</taxon>
        <taxon>Arthropoda</taxon>
        <taxon>Hexapoda</taxon>
        <taxon>Insecta</taxon>
        <taxon>Pterygota</taxon>
        <taxon>Neoptera</taxon>
        <taxon>Endopterygota</taxon>
        <taxon>Coleoptera</taxon>
        <taxon>Polyphaga</taxon>
        <taxon>Scarabaeiformia</taxon>
        <taxon>Scarabaeidae</taxon>
        <taxon>Rutelinae</taxon>
        <taxon>Popillia</taxon>
    </lineage>
</organism>
<dbReference type="GO" id="GO:0005524">
    <property type="term" value="F:ATP binding"/>
    <property type="evidence" value="ECO:0007669"/>
    <property type="project" value="UniProtKB-UniRule"/>
</dbReference>
<dbReference type="Proteomes" id="UP001458880">
    <property type="component" value="Unassembled WGS sequence"/>
</dbReference>
<evidence type="ECO:0000259" key="7">
    <source>
        <dbReference type="PROSITE" id="PS50011"/>
    </source>
</evidence>
<evidence type="ECO:0000256" key="5">
    <source>
        <dbReference type="RuleBase" id="RU000304"/>
    </source>
</evidence>
<dbReference type="InterPro" id="IPR050235">
    <property type="entry name" value="CK1_Ser-Thr_kinase"/>
</dbReference>
<dbReference type="PROSITE" id="PS50011">
    <property type="entry name" value="PROTEIN_KINASE_DOM"/>
    <property type="match status" value="1"/>
</dbReference>
<dbReference type="AlphaFoldDB" id="A0AAW1M3S0"/>
<dbReference type="SMART" id="SM00220">
    <property type="entry name" value="S_TKc"/>
    <property type="match status" value="1"/>
</dbReference>
<accession>A0AAW1M3S0</accession>